<accession>A0ABP0WJA7</accession>
<reference evidence="2" key="1">
    <citation type="submission" date="2024-02" db="EMBL/GenBank/DDBJ databases">
        <authorList>
            <consortium name="ELIXIR-Norway"/>
            <consortium name="Elixir Norway"/>
        </authorList>
    </citation>
    <scope>NUCLEOTIDE SEQUENCE</scope>
</reference>
<proteinExistence type="predicted"/>
<feature type="compositionally biased region" description="Basic and acidic residues" evidence="1">
    <location>
        <begin position="49"/>
        <end position="59"/>
    </location>
</feature>
<dbReference type="EMBL" id="OZ020114">
    <property type="protein sequence ID" value="CAK9266963.1"/>
    <property type="molecule type" value="Genomic_DNA"/>
</dbReference>
<evidence type="ECO:0000313" key="3">
    <source>
        <dbReference type="Proteomes" id="UP001497444"/>
    </source>
</evidence>
<feature type="region of interest" description="Disordered" evidence="1">
    <location>
        <begin position="32"/>
        <end position="89"/>
    </location>
</feature>
<evidence type="ECO:0000313" key="2">
    <source>
        <dbReference type="EMBL" id="CAK9266963.1"/>
    </source>
</evidence>
<keyword evidence="3" id="KW-1185">Reference proteome</keyword>
<organism evidence="2 3">
    <name type="scientific">Sphagnum jensenii</name>
    <dbReference type="NCBI Taxonomy" id="128206"/>
    <lineage>
        <taxon>Eukaryota</taxon>
        <taxon>Viridiplantae</taxon>
        <taxon>Streptophyta</taxon>
        <taxon>Embryophyta</taxon>
        <taxon>Bryophyta</taxon>
        <taxon>Sphagnophytina</taxon>
        <taxon>Sphagnopsida</taxon>
        <taxon>Sphagnales</taxon>
        <taxon>Sphagnaceae</taxon>
        <taxon>Sphagnum</taxon>
    </lineage>
</organism>
<name>A0ABP0WJA7_9BRYO</name>
<gene>
    <name evidence="2" type="ORF">CSSPJE1EN1_LOCUS12441</name>
</gene>
<evidence type="ECO:0000256" key="1">
    <source>
        <dbReference type="SAM" id="MobiDB-lite"/>
    </source>
</evidence>
<dbReference type="Proteomes" id="UP001497444">
    <property type="component" value="Chromosome 19"/>
</dbReference>
<sequence>MAANTDATTIVNNPWRARYPEPQTSAYKLQMVGAVQTTEDEEEAGGTELSKERAKEEIAGRVVNKKPLHQQPPSSWVASPPQESKPLPESASHLSTYVYPFAGVPWMHPWGCNHPVTVLHTQRARERTLLALLICCCCSSKG</sequence>
<protein>
    <submittedName>
        <fullName evidence="2">Uncharacterized protein</fullName>
    </submittedName>
</protein>